<evidence type="ECO:0000313" key="7">
    <source>
        <dbReference type="EMBL" id="MXP10831.1"/>
    </source>
</evidence>
<sequence length="122" mass="13455">MLARLRVWAKRLRREALMLWLAARDPRTPTLAKAIAAAAAAYAFSPIDLIPDFLPVIGLQDELVILPLAIALALKRLPRALAAELRERASTMAERPVSRTTANAVVTVWIALFAIAWIRFSG</sequence>
<gene>
    <name evidence="7" type="ORF">GRI68_11645</name>
</gene>
<dbReference type="Proteomes" id="UP000429229">
    <property type="component" value="Unassembled WGS sequence"/>
</dbReference>
<feature type="domain" description="DUF1232" evidence="6">
    <location>
        <begin position="32"/>
        <end position="68"/>
    </location>
</feature>
<organism evidence="7 8">
    <name type="scientific">Alteriqipengyuania halimionae</name>
    <dbReference type="NCBI Taxonomy" id="1926630"/>
    <lineage>
        <taxon>Bacteria</taxon>
        <taxon>Pseudomonadati</taxon>
        <taxon>Pseudomonadota</taxon>
        <taxon>Alphaproteobacteria</taxon>
        <taxon>Sphingomonadales</taxon>
        <taxon>Erythrobacteraceae</taxon>
        <taxon>Alteriqipengyuania</taxon>
    </lineage>
</organism>
<evidence type="ECO:0000256" key="3">
    <source>
        <dbReference type="ARBA" id="ARBA00022989"/>
    </source>
</evidence>
<dbReference type="RefSeq" id="WP_160617394.1">
    <property type="nucleotide sequence ID" value="NZ_WTYR01000001.1"/>
</dbReference>
<keyword evidence="3 5" id="KW-1133">Transmembrane helix</keyword>
<evidence type="ECO:0000256" key="2">
    <source>
        <dbReference type="ARBA" id="ARBA00022692"/>
    </source>
</evidence>
<keyword evidence="8" id="KW-1185">Reference proteome</keyword>
<name>A0A6I4U927_9SPHN</name>
<feature type="transmembrane region" description="Helical" evidence="5">
    <location>
        <begin position="102"/>
        <end position="120"/>
    </location>
</feature>
<reference evidence="7 8" key="1">
    <citation type="submission" date="2019-12" db="EMBL/GenBank/DDBJ databases">
        <title>Genomic-based taxomic classification of the family Erythrobacteraceae.</title>
        <authorList>
            <person name="Xu L."/>
        </authorList>
    </citation>
    <scope>NUCLEOTIDE SEQUENCE [LARGE SCALE GENOMIC DNA]</scope>
    <source>
        <strain evidence="7 8">LMG 29519</strain>
    </source>
</reference>
<dbReference type="AlphaFoldDB" id="A0A6I4U927"/>
<comment type="caution">
    <text evidence="7">The sequence shown here is derived from an EMBL/GenBank/DDBJ whole genome shotgun (WGS) entry which is preliminary data.</text>
</comment>
<dbReference type="Pfam" id="PF06803">
    <property type="entry name" value="DUF1232"/>
    <property type="match status" value="1"/>
</dbReference>
<protein>
    <submittedName>
        <fullName evidence="7">DUF1232 domain-containing protein</fullName>
    </submittedName>
</protein>
<evidence type="ECO:0000259" key="6">
    <source>
        <dbReference type="Pfam" id="PF06803"/>
    </source>
</evidence>
<accession>A0A6I4U927</accession>
<evidence type="ECO:0000256" key="5">
    <source>
        <dbReference type="SAM" id="Phobius"/>
    </source>
</evidence>
<dbReference type="EMBL" id="WTYR01000001">
    <property type="protein sequence ID" value="MXP10831.1"/>
    <property type="molecule type" value="Genomic_DNA"/>
</dbReference>
<comment type="subcellular location">
    <subcellularLocation>
        <location evidence="1">Endomembrane system</location>
        <topology evidence="1">Multi-pass membrane protein</topology>
    </subcellularLocation>
</comment>
<dbReference type="GO" id="GO:0012505">
    <property type="term" value="C:endomembrane system"/>
    <property type="evidence" value="ECO:0007669"/>
    <property type="project" value="UniProtKB-SubCell"/>
</dbReference>
<evidence type="ECO:0000256" key="1">
    <source>
        <dbReference type="ARBA" id="ARBA00004127"/>
    </source>
</evidence>
<dbReference type="OrthoDB" id="9804184at2"/>
<proteinExistence type="predicted"/>
<keyword evidence="2 5" id="KW-0812">Transmembrane</keyword>
<dbReference type="InterPro" id="IPR010652">
    <property type="entry name" value="DUF1232"/>
</dbReference>
<evidence type="ECO:0000256" key="4">
    <source>
        <dbReference type="ARBA" id="ARBA00023136"/>
    </source>
</evidence>
<evidence type="ECO:0000313" key="8">
    <source>
        <dbReference type="Proteomes" id="UP000429229"/>
    </source>
</evidence>
<keyword evidence="4 5" id="KW-0472">Membrane</keyword>